<sequence>MISSFTCNSALHFPSVAEVVVVNEILESDNLTTSPSGIPDDSIDRSRNELTNNGSAASQTSQVTAPNGTIIFRKNSNCCEFLKGEYENNELFILLYSIKEGKAILRRYKKDGYFDEKALKKIIIEHYLDPDLYFKITRDVFLRIKSQLLVLFPCQKQRVVFEVAYTNLEGQHVGPRGYIYFFYVRRRRYYYLCGFDIGDESELEEETPTVVDTHTQSSETDESQALVRITRPYDAEKYTESEVILDWALAYFKRMGLLTPHKKKKPMTLQKYFNTFPCFIESLLKNDYKTNIDSLIVAQKIDKSLNYNNLLSTSWPELSTRIVKHCGTSKCVEIRQFLLKNKNLLNRGYDGILALFLISFSPKVLKKLKKIGNEKPECLKKQKISDCFILHVEDSRKKQTSRESHEQWLKSYNQQVHPYLICCGQLPNVEFFLIVNGFQYSFNDPIEAVETCYKCLVATKNFPAVTEFAWSTIDLLVYGLEPYKSNANVKDFVQMIRKNPGDSTIQSDSRSFDETTPMDQS</sequence>
<comment type="caution">
    <text evidence="1">The sequence shown here is derived from an EMBL/GenBank/DDBJ whole genome shotgun (WGS) entry which is preliminary data.</text>
</comment>
<evidence type="ECO:0000313" key="2">
    <source>
        <dbReference type="Proteomes" id="UP001239111"/>
    </source>
</evidence>
<protein>
    <submittedName>
        <fullName evidence="1">Uncharacterized protein</fullName>
    </submittedName>
</protein>
<evidence type="ECO:0000313" key="1">
    <source>
        <dbReference type="EMBL" id="KAJ8665777.1"/>
    </source>
</evidence>
<organism evidence="1 2">
    <name type="scientific">Eretmocerus hayati</name>
    <dbReference type="NCBI Taxonomy" id="131215"/>
    <lineage>
        <taxon>Eukaryota</taxon>
        <taxon>Metazoa</taxon>
        <taxon>Ecdysozoa</taxon>
        <taxon>Arthropoda</taxon>
        <taxon>Hexapoda</taxon>
        <taxon>Insecta</taxon>
        <taxon>Pterygota</taxon>
        <taxon>Neoptera</taxon>
        <taxon>Endopterygota</taxon>
        <taxon>Hymenoptera</taxon>
        <taxon>Apocrita</taxon>
        <taxon>Proctotrupomorpha</taxon>
        <taxon>Chalcidoidea</taxon>
        <taxon>Aphelinidae</taxon>
        <taxon>Aphelininae</taxon>
        <taxon>Eretmocerus</taxon>
    </lineage>
</organism>
<dbReference type="EMBL" id="CM056744">
    <property type="protein sequence ID" value="KAJ8665777.1"/>
    <property type="molecule type" value="Genomic_DNA"/>
</dbReference>
<name>A0ACC2N3M9_9HYME</name>
<accession>A0ACC2N3M9</accession>
<proteinExistence type="predicted"/>
<keyword evidence="2" id="KW-1185">Reference proteome</keyword>
<reference evidence="1" key="1">
    <citation type="submission" date="2023-04" db="EMBL/GenBank/DDBJ databases">
        <title>A chromosome-level genome assembly of the parasitoid wasp Eretmocerus hayati.</title>
        <authorList>
            <person name="Zhong Y."/>
            <person name="Liu S."/>
            <person name="Liu Y."/>
        </authorList>
    </citation>
    <scope>NUCLEOTIDE SEQUENCE</scope>
    <source>
        <strain evidence="1">ZJU_SS_LIU_2023</strain>
    </source>
</reference>
<gene>
    <name evidence="1" type="ORF">QAD02_007439</name>
</gene>
<dbReference type="Proteomes" id="UP001239111">
    <property type="component" value="Chromosome 4"/>
</dbReference>